<accession>A0AAW0F3H8</accession>
<feature type="region of interest" description="Disordered" evidence="1">
    <location>
        <begin position="475"/>
        <end position="606"/>
    </location>
</feature>
<feature type="compositionally biased region" description="Low complexity" evidence="1">
    <location>
        <begin position="492"/>
        <end position="504"/>
    </location>
</feature>
<feature type="compositionally biased region" description="Basic and acidic residues" evidence="1">
    <location>
        <begin position="1"/>
        <end position="16"/>
    </location>
</feature>
<evidence type="ECO:0000313" key="3">
    <source>
        <dbReference type="Proteomes" id="UP001430356"/>
    </source>
</evidence>
<gene>
    <name evidence="2" type="ORF">NESM_000088500</name>
</gene>
<feature type="region of interest" description="Disordered" evidence="1">
    <location>
        <begin position="1"/>
        <end position="23"/>
    </location>
</feature>
<reference evidence="2 3" key="1">
    <citation type="journal article" date="2021" name="MBio">
        <title>A New Model Trypanosomatid, Novymonas esmeraldas: Genomic Perception of Its 'Candidatus Pandoraea novymonadis' Endosymbiont.</title>
        <authorList>
            <person name="Zakharova A."/>
            <person name="Saura A."/>
            <person name="Butenko A."/>
            <person name="Podesvova L."/>
            <person name="Warmusova S."/>
            <person name="Kostygov A.Y."/>
            <person name="Nenarokova A."/>
            <person name="Lukes J."/>
            <person name="Opperdoes F.R."/>
            <person name="Yurchenko V."/>
        </authorList>
    </citation>
    <scope>NUCLEOTIDE SEQUENCE [LARGE SCALE GENOMIC DNA]</scope>
    <source>
        <strain evidence="2 3">E262AT.01</strain>
    </source>
</reference>
<feature type="region of interest" description="Disordered" evidence="1">
    <location>
        <begin position="741"/>
        <end position="771"/>
    </location>
</feature>
<evidence type="ECO:0000256" key="1">
    <source>
        <dbReference type="SAM" id="MobiDB-lite"/>
    </source>
</evidence>
<evidence type="ECO:0000313" key="2">
    <source>
        <dbReference type="EMBL" id="KAK7200347.1"/>
    </source>
</evidence>
<dbReference type="AlphaFoldDB" id="A0AAW0F3H8"/>
<sequence length="771" mass="82050">MADHHAAASREAHEPFATEPPADTTPMLLQRLDLLLASSAAAKRLGHINQHQCALALRRLRLIATTLRKMPSPAPSQRLLSAMQSICLLLRQCASDGAAAADTPADLAVDARCVLYGPDGGALGPSQCWPILLCQHFSCRSFFRAAYRRLWASWSMYSRAELEREDSVAESLDRAADVLAMRELLFPIEPAGAGTDEADADGAGQHQRDMLAYYQRRDMSSWRILFHELTPTDQRVPVAAAPRVAGELPPATPGSDDDGDDDIRFRVQPRVHRLSGVAVVLKTLDCAPAVRATGEAAAALEAAAMEHAAEFLLDVGCRATWCHPHLVPCLGGYTERFAADSEDTAAVAAAELLLPWQRAGPTNTGTPVMTLGYVMELQTVLPAASNASSATGPPPCITVHDLLYRTAAAPPRSPAVQRRHRFTLHEALTICDQVADALQYVMDDSHDVSAAVQTAWFTVDPANIFIVRVVGPNGEEEDMHHHHHPPPPSAPPHEQQQQQQQQSPRASADGSHGARHAAASPSVSTAGSEGPSVFTDTADPSPPLPHQLHPGDDHTALFSARVPSSTAATPHTPVAVVNTAPRRGSIDGGDGDGDSDSGGGGGSRRFVVRYSPPCRWTPHTVAGSRWRPHPRATAPASYAAAQLFLALVTGHVPYAHLLTDAEVEERVFAVSRRSSASPVKLSGSGQGLRIPPSLPPTVVDWCRRALSLDRGQPPFDLEALRGAIATSLVGTPDHILHSRVSRGGGAAVPHHGGGDGDAEVEMESHTSAATP</sequence>
<dbReference type="EMBL" id="JAECZO010000005">
    <property type="protein sequence ID" value="KAK7200347.1"/>
    <property type="molecule type" value="Genomic_DNA"/>
</dbReference>
<keyword evidence="3" id="KW-1185">Reference proteome</keyword>
<comment type="caution">
    <text evidence="2">The sequence shown here is derived from an EMBL/GenBank/DDBJ whole genome shotgun (WGS) entry which is preliminary data.</text>
</comment>
<proteinExistence type="predicted"/>
<protein>
    <submittedName>
        <fullName evidence="2">Uncharacterized protein</fullName>
    </submittedName>
</protein>
<dbReference type="Proteomes" id="UP001430356">
    <property type="component" value="Unassembled WGS sequence"/>
</dbReference>
<organism evidence="2 3">
    <name type="scientific">Novymonas esmeraldas</name>
    <dbReference type="NCBI Taxonomy" id="1808958"/>
    <lineage>
        <taxon>Eukaryota</taxon>
        <taxon>Discoba</taxon>
        <taxon>Euglenozoa</taxon>
        <taxon>Kinetoplastea</taxon>
        <taxon>Metakinetoplastina</taxon>
        <taxon>Trypanosomatida</taxon>
        <taxon>Trypanosomatidae</taxon>
        <taxon>Novymonas</taxon>
    </lineage>
</organism>
<name>A0AAW0F3H8_9TRYP</name>